<dbReference type="Proteomes" id="UP000548867">
    <property type="component" value="Unassembled WGS sequence"/>
</dbReference>
<gene>
    <name evidence="2" type="ORF">GGR38_000758</name>
</gene>
<name>A0A7W6G519_9SPHN</name>
<dbReference type="GO" id="GO:0005886">
    <property type="term" value="C:plasma membrane"/>
    <property type="evidence" value="ECO:0007669"/>
    <property type="project" value="TreeGrafter"/>
</dbReference>
<dbReference type="InterPro" id="IPR027463">
    <property type="entry name" value="AcrB_DN_DC_subdom"/>
</dbReference>
<feature type="transmembrane region" description="Helical" evidence="1">
    <location>
        <begin position="385"/>
        <end position="409"/>
    </location>
</feature>
<dbReference type="GO" id="GO:0042910">
    <property type="term" value="F:xenobiotic transmembrane transporter activity"/>
    <property type="evidence" value="ECO:0007669"/>
    <property type="project" value="TreeGrafter"/>
</dbReference>
<feature type="transmembrane region" description="Helical" evidence="1">
    <location>
        <begin position="996"/>
        <end position="1019"/>
    </location>
</feature>
<dbReference type="PRINTS" id="PR00702">
    <property type="entry name" value="ACRIFLAVINRP"/>
</dbReference>
<dbReference type="SUPFAM" id="SSF82714">
    <property type="entry name" value="Multidrug efflux transporter AcrB TolC docking domain, DN and DC subdomains"/>
    <property type="match status" value="2"/>
</dbReference>
<dbReference type="SUPFAM" id="SSF82866">
    <property type="entry name" value="Multidrug efflux transporter AcrB transmembrane domain"/>
    <property type="match status" value="2"/>
</dbReference>
<evidence type="ECO:0000313" key="2">
    <source>
        <dbReference type="EMBL" id="MBB3953831.1"/>
    </source>
</evidence>
<dbReference type="Pfam" id="PF00873">
    <property type="entry name" value="ACR_tran"/>
    <property type="match status" value="1"/>
</dbReference>
<keyword evidence="3" id="KW-1185">Reference proteome</keyword>
<feature type="transmembrane region" description="Helical" evidence="1">
    <location>
        <begin position="961"/>
        <end position="984"/>
    </location>
</feature>
<dbReference type="EMBL" id="JACIDX010000002">
    <property type="protein sequence ID" value="MBB3953831.1"/>
    <property type="molecule type" value="Genomic_DNA"/>
</dbReference>
<keyword evidence="1" id="KW-1133">Transmembrane helix</keyword>
<organism evidence="2 3">
    <name type="scientific">Novosphingobium sediminicola</name>
    <dbReference type="NCBI Taxonomy" id="563162"/>
    <lineage>
        <taxon>Bacteria</taxon>
        <taxon>Pseudomonadati</taxon>
        <taxon>Pseudomonadota</taxon>
        <taxon>Alphaproteobacteria</taxon>
        <taxon>Sphingomonadales</taxon>
        <taxon>Sphingomonadaceae</taxon>
        <taxon>Novosphingobium</taxon>
    </lineage>
</organism>
<feature type="transmembrane region" description="Helical" evidence="1">
    <location>
        <begin position="457"/>
        <end position="476"/>
    </location>
</feature>
<dbReference type="Gene3D" id="3.30.2090.10">
    <property type="entry name" value="Multidrug efflux transporter AcrB TolC docking domain, DN and DC subdomains"/>
    <property type="match status" value="2"/>
</dbReference>
<feature type="transmembrane region" description="Helical" evidence="1">
    <location>
        <begin position="359"/>
        <end position="379"/>
    </location>
</feature>
<dbReference type="RefSeq" id="WP_183622789.1">
    <property type="nucleotide sequence ID" value="NZ_JACIDX010000002.1"/>
</dbReference>
<dbReference type="InterPro" id="IPR001036">
    <property type="entry name" value="Acrflvin-R"/>
</dbReference>
<sequence length="1041" mass="109367">MNLVNQSLRRPWTVVVLVLAMALSAFFGLSRMPRDVFPNLNVPTIYVAQPYGGLDPAQMEGLVTYYYEYHFLYITGLEHVESKSIQGATVLKLQFHPGTDMSQAMSETISYVNRARAFMPPGTVPPFAMRFDAGSVPVGNLVFSSAARPVGQMQDLALNTIRPMFATLPGVSAPPPFGGAPRTIVLNTDPAKLASYNLSLDDVVNAVARSQVISPSGNIALDGKYPIVPTNAMVTDAKELESVPLRPGSFPAVHVGDVAKVVDGSDIVTSYALSNGRRTVYIPVTKRADASTLAVVDAVKANLGKFQAALPEDVTVSYEFDQSGFVTRAMASLTLEAALGALLTGVMVLLFLRDARAALVVVVNIPLALLAASLALWLTGATINLMSLGGLALAVGILVDMSTVTMENIHVQLAQGKALPRAVADSGREVAGPLLIALLCVLCVFVPALFMQGAARALFLPMTLAVGFAMIASWLLDRTLVPVLAVWWLRADAIGHDGPDEGLRRRYQGVKERVAGLPAGLVAGAYLAGAALVVGLGGAYLGADIFPQGSAGQLQLRLRAPAGTRLDLTEDLTKRALAIIARDTGDGVAASLALVGMHGSAYPINFIHQWNGGTHEAVLQVQLKDHRDMAALRDRLRGDLAKELPQLRTSFEPADIVSRVMSFGAQTPIEVAVLGKSLEDNRAYAEKIRAAMGRIGALRDVQIAQTLDYPAVKVTLDRGLAGLAGVSADNLTRSLTPFTSSSRFTQPVYWAANTGVSYQVQVQGAPAKPATMEDLRNLPVSSASGHPMLLRNVAQVAQGSVPGQFDRYNGQRVVSVTANYEHAALGTVAGQVQAAVDSLGPPPKGITVMLRGQVEPLRDILSNLQTGLLVAVLAIFLMLLAYFQSPGLALCALSSVPAALVGVVLTLGLTGTTLNLESYMGAITATGVAVANAILLVSFAEKARIDGMSAMEAGWHGASTRLRPIVMTSMAMVAGMAPMALGLGESGAQTAPLGRAVAGGVITATLATLFVLPVIFGLLRASASRHSPSLDPDDPAASSHA</sequence>
<dbReference type="SUPFAM" id="SSF82693">
    <property type="entry name" value="Multidrug efflux transporter AcrB pore domain, PN1, PN2, PC1 and PC2 subdomains"/>
    <property type="match status" value="2"/>
</dbReference>
<dbReference type="AlphaFoldDB" id="A0A7W6G519"/>
<keyword evidence="1" id="KW-0812">Transmembrane</keyword>
<keyword evidence="1" id="KW-0472">Membrane</keyword>
<protein>
    <submittedName>
        <fullName evidence="2">Multidrug efflux pump subunit AcrB</fullName>
    </submittedName>
</protein>
<dbReference type="Gene3D" id="3.30.70.1430">
    <property type="entry name" value="Multidrug efflux transporter AcrB pore domain"/>
    <property type="match status" value="2"/>
</dbReference>
<feature type="transmembrane region" description="Helical" evidence="1">
    <location>
        <begin position="329"/>
        <end position="352"/>
    </location>
</feature>
<feature type="transmembrane region" description="Helical" evidence="1">
    <location>
        <begin position="888"/>
        <end position="907"/>
    </location>
</feature>
<dbReference type="PANTHER" id="PTHR32063:SF8">
    <property type="entry name" value="CATION EFFLUX PROTEIN"/>
    <property type="match status" value="1"/>
</dbReference>
<feature type="transmembrane region" description="Helical" evidence="1">
    <location>
        <begin position="919"/>
        <end position="940"/>
    </location>
</feature>
<evidence type="ECO:0000256" key="1">
    <source>
        <dbReference type="SAM" id="Phobius"/>
    </source>
</evidence>
<reference evidence="2 3" key="1">
    <citation type="submission" date="2020-08" db="EMBL/GenBank/DDBJ databases">
        <title>Genomic Encyclopedia of Type Strains, Phase IV (KMG-IV): sequencing the most valuable type-strain genomes for metagenomic binning, comparative biology and taxonomic classification.</title>
        <authorList>
            <person name="Goeker M."/>
        </authorList>
    </citation>
    <scope>NUCLEOTIDE SEQUENCE [LARGE SCALE GENOMIC DNA]</scope>
    <source>
        <strain evidence="2 3">DSM 27057</strain>
    </source>
</reference>
<dbReference type="PANTHER" id="PTHR32063">
    <property type="match status" value="1"/>
</dbReference>
<proteinExistence type="predicted"/>
<dbReference type="Gene3D" id="1.20.1640.10">
    <property type="entry name" value="Multidrug efflux transporter AcrB transmembrane domain"/>
    <property type="match status" value="2"/>
</dbReference>
<evidence type="ECO:0000313" key="3">
    <source>
        <dbReference type="Proteomes" id="UP000548867"/>
    </source>
</evidence>
<comment type="caution">
    <text evidence="2">The sequence shown here is derived from an EMBL/GenBank/DDBJ whole genome shotgun (WGS) entry which is preliminary data.</text>
</comment>
<dbReference type="Gene3D" id="3.30.70.1320">
    <property type="entry name" value="Multidrug efflux transporter AcrB pore domain like"/>
    <property type="match status" value="1"/>
</dbReference>
<accession>A0A7W6G519</accession>
<feature type="transmembrane region" description="Helical" evidence="1">
    <location>
        <begin position="12"/>
        <end position="29"/>
    </location>
</feature>
<feature type="transmembrane region" description="Helical" evidence="1">
    <location>
        <begin position="430"/>
        <end position="451"/>
    </location>
</feature>
<dbReference type="Gene3D" id="3.30.70.1440">
    <property type="entry name" value="Multidrug efflux transporter AcrB pore domain"/>
    <property type="match status" value="1"/>
</dbReference>
<feature type="transmembrane region" description="Helical" evidence="1">
    <location>
        <begin position="864"/>
        <end position="883"/>
    </location>
</feature>
<feature type="transmembrane region" description="Helical" evidence="1">
    <location>
        <begin position="514"/>
        <end position="541"/>
    </location>
</feature>